<reference evidence="1" key="1">
    <citation type="submission" date="2020-09" db="EMBL/GenBank/DDBJ databases">
        <title>Genome-Enabled Discovery of Anthraquinone Biosynthesis in Senna tora.</title>
        <authorList>
            <person name="Kang S.-H."/>
            <person name="Pandey R.P."/>
            <person name="Lee C.-M."/>
            <person name="Sim J.-S."/>
            <person name="Jeong J.-T."/>
            <person name="Choi B.-S."/>
            <person name="Jung M."/>
            <person name="Ginzburg D."/>
            <person name="Zhao K."/>
            <person name="Won S.Y."/>
            <person name="Oh T.-J."/>
            <person name="Yu Y."/>
            <person name="Kim N.-H."/>
            <person name="Lee O.R."/>
            <person name="Lee T.-H."/>
            <person name="Bashyal P."/>
            <person name="Kim T.-S."/>
            <person name="Lee W.-H."/>
            <person name="Kawkins C."/>
            <person name="Kim C.-K."/>
            <person name="Kim J.S."/>
            <person name="Ahn B.O."/>
            <person name="Rhee S.Y."/>
            <person name="Sohng J.K."/>
        </authorList>
    </citation>
    <scope>NUCLEOTIDE SEQUENCE</scope>
    <source>
        <tissue evidence="1">Leaf</tissue>
    </source>
</reference>
<dbReference type="EMBL" id="JAAIUW010000006">
    <property type="protein sequence ID" value="KAF7825189.1"/>
    <property type="molecule type" value="Genomic_DNA"/>
</dbReference>
<name>A0A834TPA0_9FABA</name>
<proteinExistence type="predicted"/>
<dbReference type="Proteomes" id="UP000634136">
    <property type="component" value="Unassembled WGS sequence"/>
</dbReference>
<keyword evidence="2" id="KW-1185">Reference proteome</keyword>
<organism evidence="1 2">
    <name type="scientific">Senna tora</name>
    <dbReference type="NCBI Taxonomy" id="362788"/>
    <lineage>
        <taxon>Eukaryota</taxon>
        <taxon>Viridiplantae</taxon>
        <taxon>Streptophyta</taxon>
        <taxon>Embryophyta</taxon>
        <taxon>Tracheophyta</taxon>
        <taxon>Spermatophyta</taxon>
        <taxon>Magnoliopsida</taxon>
        <taxon>eudicotyledons</taxon>
        <taxon>Gunneridae</taxon>
        <taxon>Pentapetalae</taxon>
        <taxon>rosids</taxon>
        <taxon>fabids</taxon>
        <taxon>Fabales</taxon>
        <taxon>Fabaceae</taxon>
        <taxon>Caesalpinioideae</taxon>
        <taxon>Cassia clade</taxon>
        <taxon>Senna</taxon>
    </lineage>
</organism>
<evidence type="ECO:0000313" key="2">
    <source>
        <dbReference type="Proteomes" id="UP000634136"/>
    </source>
</evidence>
<protein>
    <submittedName>
        <fullName evidence="1">Uncharacterized protein</fullName>
    </submittedName>
</protein>
<evidence type="ECO:0000313" key="1">
    <source>
        <dbReference type="EMBL" id="KAF7825189.1"/>
    </source>
</evidence>
<accession>A0A834TPA0</accession>
<dbReference type="AlphaFoldDB" id="A0A834TPA0"/>
<comment type="caution">
    <text evidence="1">The sequence shown here is derived from an EMBL/GenBank/DDBJ whole genome shotgun (WGS) entry which is preliminary data.</text>
</comment>
<gene>
    <name evidence="1" type="ORF">G2W53_016353</name>
</gene>
<sequence length="170" mass="17694">MDFSVSISALSVCSASFRGINMSFIFSSMFSSGAPSEASFPRSASSAALLTHCLPSEGSVCQSSAHPFGWIVHKQNCPIVMSGSDRPRVLGELGRLVSSISCVPSDSTSATVKRIGGEETQGVQIGSCRHECAPGGVLRNDGVPATARQASVIANDVLILDEAVLVLQFC</sequence>